<dbReference type="GO" id="GO:0000976">
    <property type="term" value="F:transcription cis-regulatory region binding"/>
    <property type="evidence" value="ECO:0007669"/>
    <property type="project" value="TreeGrafter"/>
</dbReference>
<feature type="domain" description="HTH lacI-type" evidence="5">
    <location>
        <begin position="1"/>
        <end position="34"/>
    </location>
</feature>
<dbReference type="GO" id="GO:0003700">
    <property type="term" value="F:DNA-binding transcription factor activity"/>
    <property type="evidence" value="ECO:0007669"/>
    <property type="project" value="TreeGrafter"/>
</dbReference>
<dbReference type="SUPFAM" id="SSF53822">
    <property type="entry name" value="Periplasmic binding protein-like I"/>
    <property type="match status" value="1"/>
</dbReference>
<dbReference type="InterPro" id="IPR010982">
    <property type="entry name" value="Lambda_DNA-bd_dom_sf"/>
</dbReference>
<name>A0A949NDR3_9FIRM</name>
<keyword evidence="3 6" id="KW-0238">DNA-binding</keyword>
<evidence type="ECO:0000256" key="4">
    <source>
        <dbReference type="ARBA" id="ARBA00023163"/>
    </source>
</evidence>
<dbReference type="PANTHER" id="PTHR30146">
    <property type="entry name" value="LACI-RELATED TRANSCRIPTIONAL REPRESSOR"/>
    <property type="match status" value="1"/>
</dbReference>
<dbReference type="InterPro" id="IPR028082">
    <property type="entry name" value="Peripla_BP_I"/>
</dbReference>
<evidence type="ECO:0000256" key="3">
    <source>
        <dbReference type="ARBA" id="ARBA00023125"/>
    </source>
</evidence>
<dbReference type="PANTHER" id="PTHR30146:SF148">
    <property type="entry name" value="HTH-TYPE TRANSCRIPTIONAL REPRESSOR PURR-RELATED"/>
    <property type="match status" value="1"/>
</dbReference>
<organism evidence="6 7">
    <name type="scientific">Diplocloster agilis</name>
    <dbReference type="NCBI Taxonomy" id="2850323"/>
    <lineage>
        <taxon>Bacteria</taxon>
        <taxon>Bacillati</taxon>
        <taxon>Bacillota</taxon>
        <taxon>Clostridia</taxon>
        <taxon>Lachnospirales</taxon>
        <taxon>Lachnospiraceae</taxon>
        <taxon>Diplocloster</taxon>
    </lineage>
</organism>
<comment type="caution">
    <text evidence="6">The sequence shown here is derived from an EMBL/GenBank/DDBJ whole genome shotgun (WGS) entry which is preliminary data.</text>
</comment>
<dbReference type="RefSeq" id="WP_158342887.1">
    <property type="nucleotide sequence ID" value="NZ_JAHQCW010000003.1"/>
</dbReference>
<protein>
    <submittedName>
        <fullName evidence="6">LacI family DNA-binding transcriptional regulator</fullName>
    </submittedName>
</protein>
<dbReference type="InterPro" id="IPR000843">
    <property type="entry name" value="HTH_LacI"/>
</dbReference>
<evidence type="ECO:0000256" key="2">
    <source>
        <dbReference type="ARBA" id="ARBA00023015"/>
    </source>
</evidence>
<evidence type="ECO:0000256" key="1">
    <source>
        <dbReference type="ARBA" id="ARBA00022491"/>
    </source>
</evidence>
<dbReference type="InterPro" id="IPR046335">
    <property type="entry name" value="LacI/GalR-like_sensor"/>
</dbReference>
<keyword evidence="1" id="KW-0678">Repressor</keyword>
<dbReference type="Gene3D" id="3.40.50.2300">
    <property type="match status" value="2"/>
</dbReference>
<accession>A0A949NDR3</accession>
<gene>
    <name evidence="6" type="ORF">KTH89_02830</name>
</gene>
<keyword evidence="2" id="KW-0805">Transcription regulation</keyword>
<evidence type="ECO:0000313" key="6">
    <source>
        <dbReference type="EMBL" id="MBU9735454.1"/>
    </source>
</evidence>
<evidence type="ECO:0000313" key="7">
    <source>
        <dbReference type="Proteomes" id="UP000712157"/>
    </source>
</evidence>
<dbReference type="CDD" id="cd01392">
    <property type="entry name" value="HTH_LacI"/>
    <property type="match status" value="1"/>
</dbReference>
<dbReference type="Gene3D" id="1.10.260.40">
    <property type="entry name" value="lambda repressor-like DNA-binding domains"/>
    <property type="match status" value="1"/>
</dbReference>
<proteinExistence type="predicted"/>
<dbReference type="SUPFAM" id="SSF47413">
    <property type="entry name" value="lambda repressor-like DNA-binding domains"/>
    <property type="match status" value="1"/>
</dbReference>
<dbReference type="PROSITE" id="PS50932">
    <property type="entry name" value="HTH_LACI_2"/>
    <property type="match status" value="1"/>
</dbReference>
<dbReference type="PROSITE" id="PS00356">
    <property type="entry name" value="HTH_LACI_1"/>
    <property type="match status" value="1"/>
</dbReference>
<sequence length="339" mass="37481">MNLKDIAQAAQVSPATVSLVLHNKKGVNKETRERLTELLIQNGYVIESDPLPFSQTRSIRFLKYSLHSYLVDGNANFVSSMIDSIEHESRRLGYNLIMTSFDAHNAGEVFDMLRSQPQEDGLILLGTEWYPHDNTYLQELHSPLVIVDNLLVQEPYDCVVANNEQLSYIAVKHLADLGHPKIGLLANSLPTCNCQSLRSSYKSALQKLGLPFDSSLIHEVPPSLSGSYESTKALLRQGVTFPSAMLAINDCIALGAIKAFKEAGVRVPEDISVVGIDNISFSAISDPPLTTCNAYPADLGIWAVRLLDHKISHPDSPVQKMLIDGDLIIRNSTKKYKPR</sequence>
<evidence type="ECO:0000259" key="5">
    <source>
        <dbReference type="PROSITE" id="PS50932"/>
    </source>
</evidence>
<dbReference type="Pfam" id="PF00356">
    <property type="entry name" value="LacI"/>
    <property type="match status" value="1"/>
</dbReference>
<dbReference type="SMART" id="SM00354">
    <property type="entry name" value="HTH_LACI"/>
    <property type="match status" value="1"/>
</dbReference>
<dbReference type="Proteomes" id="UP000712157">
    <property type="component" value="Unassembled WGS sequence"/>
</dbReference>
<dbReference type="Pfam" id="PF13377">
    <property type="entry name" value="Peripla_BP_3"/>
    <property type="match status" value="1"/>
</dbReference>
<dbReference type="AlphaFoldDB" id="A0A949NDR3"/>
<dbReference type="EMBL" id="JAHQCW010000003">
    <property type="protein sequence ID" value="MBU9735454.1"/>
    <property type="molecule type" value="Genomic_DNA"/>
</dbReference>
<reference evidence="6" key="1">
    <citation type="submission" date="2021-06" db="EMBL/GenBank/DDBJ databases">
        <title>Description of novel taxa of the family Lachnospiraceae.</title>
        <authorList>
            <person name="Chaplin A.V."/>
            <person name="Sokolova S.R."/>
            <person name="Pikina A.P."/>
            <person name="Korzhanova M."/>
            <person name="Belova V."/>
            <person name="Korostin D."/>
            <person name="Efimov B.A."/>
        </authorList>
    </citation>
    <scope>NUCLEOTIDE SEQUENCE</scope>
    <source>
        <strain evidence="6">ASD5720</strain>
    </source>
</reference>
<keyword evidence="4" id="KW-0804">Transcription</keyword>
<keyword evidence="7" id="KW-1185">Reference proteome</keyword>